<dbReference type="SUPFAM" id="SSF46934">
    <property type="entry name" value="UBA-like"/>
    <property type="match status" value="1"/>
</dbReference>
<feature type="compositionally biased region" description="Polar residues" evidence="1">
    <location>
        <begin position="18"/>
        <end position="30"/>
    </location>
</feature>
<comment type="caution">
    <text evidence="3">The sequence shown here is derived from an EMBL/GenBank/DDBJ whole genome shotgun (WGS) entry which is preliminary data.</text>
</comment>
<gene>
    <name evidence="3" type="ORF">LITE_LOCUS36263</name>
</gene>
<sequence length="906" mass="99825">MSRRNSSNGADRHHQDGGASNTTRYGSNRNYVPKTQKKFVPKQQSPNPSTPTLSDSLRRSASSTQSDAAAPSSSSGAAPSSRVRMEDSGLWVSNRAGIGTQTGKFVNYLPQDEAVAAGLGAEKGGLDAVESQRVVDLLNRELARLLKRSPREFWKEVANDASLHGFLDSFLKFRSRWYDFPYRGAKDIVAGVIVGDLELCRRVFMVLYRISSNRDPGARAADSLSSNDHSVLLQEKKLLDLPKLLDICAIYGHTNEELTGVLVKNALNSQPGIHYNLTAVMSHFLGIVQTMYQRCTSTMEVLFSSTSPEVAGFSQLHNDFLEVMDFINDAIVSIDALVAAYKPAALFFSLPVLMSDEHGELLIVLARLHDILIPSFQRGFRTMFSQQGDAVMISSVAISLKMLSHRIATFGWKILDFCYLSKELFEDMSCLPELTKMFPANVEDPMIRAEILIQTFREINGVSLSTLENHGNSTFLKNIDKNFHLMDRLNSLQSTGWIYLDDENLQYLSGIMMSPPKNTVTDSLVLPPSTVKPSKVVMDEDTAFLESKISQIKDLFPDYGNGFLAACLEVYNQNPEEVIQRILEGNLHEDLQRLDISLATRPAPKSDSTISSKDKGKAKLDETTPLLSLQPHHHSSEPVRAVDQRIGAPSGSSASAVGRFVRKSDTLDNNILDTRDEMDIARNAALVSQYEYDDEYDDSFDDLGLSVSEMRLEDEESLNQRIRFADSGKSEPVNSGRAPSESSKWGSKKKPQYYVKDGKNYSYKVEGAIAVANKDEAQILTEVQAGLIHGLGKGGNVPFSGSRKLMDEQQEQGGQSDGPEAERREYVDRGFRGRIRRGGGNGVGGRSRESQDEQGDQQSAGPEMEGSANFGSSRGGRGRGRGGRGSGAAANHHRKDRAIRKHLAGL</sequence>
<evidence type="ECO:0000256" key="1">
    <source>
        <dbReference type="SAM" id="MobiDB-lite"/>
    </source>
</evidence>
<evidence type="ECO:0000259" key="2">
    <source>
        <dbReference type="PROSITE" id="PS51140"/>
    </source>
</evidence>
<dbReference type="CDD" id="cd14364">
    <property type="entry name" value="CUE_ASCC2"/>
    <property type="match status" value="1"/>
</dbReference>
<proteinExistence type="predicted"/>
<dbReference type="PROSITE" id="PS51140">
    <property type="entry name" value="CUE"/>
    <property type="match status" value="1"/>
</dbReference>
<feature type="compositionally biased region" description="Basic residues" evidence="1">
    <location>
        <begin position="891"/>
        <end position="906"/>
    </location>
</feature>
<feature type="region of interest" description="Disordered" evidence="1">
    <location>
        <begin position="791"/>
        <end position="906"/>
    </location>
</feature>
<feature type="region of interest" description="Disordered" evidence="1">
    <location>
        <begin position="1"/>
        <end position="83"/>
    </location>
</feature>
<feature type="region of interest" description="Disordered" evidence="1">
    <location>
        <begin position="722"/>
        <end position="749"/>
    </location>
</feature>
<dbReference type="PANTHER" id="PTHR21494:SF0">
    <property type="entry name" value="ACTIVATING SIGNAL COINTEGRATOR 1 COMPLEX SUBUNIT 2"/>
    <property type="match status" value="1"/>
</dbReference>
<evidence type="ECO:0000313" key="3">
    <source>
        <dbReference type="EMBL" id="CAI0464626.1"/>
    </source>
</evidence>
<keyword evidence="4" id="KW-1185">Reference proteome</keyword>
<dbReference type="Pfam" id="PF02845">
    <property type="entry name" value="CUE"/>
    <property type="match status" value="1"/>
</dbReference>
<accession>A0AAV0P1D7</accession>
<reference evidence="3" key="1">
    <citation type="submission" date="2022-08" db="EMBL/GenBank/DDBJ databases">
        <authorList>
            <person name="Gutierrez-Valencia J."/>
        </authorList>
    </citation>
    <scope>NUCLEOTIDE SEQUENCE</scope>
</reference>
<dbReference type="InterPro" id="IPR009060">
    <property type="entry name" value="UBA-like_sf"/>
</dbReference>
<dbReference type="EMBL" id="CAMGYJ010000008">
    <property type="protein sequence ID" value="CAI0464626.1"/>
    <property type="molecule type" value="Genomic_DNA"/>
</dbReference>
<feature type="compositionally biased region" description="Low complexity" evidence="1">
    <location>
        <begin position="60"/>
        <end position="81"/>
    </location>
</feature>
<name>A0AAV0P1D7_9ROSI</name>
<feature type="compositionally biased region" description="Basic and acidic residues" evidence="1">
    <location>
        <begin position="820"/>
        <end position="831"/>
    </location>
</feature>
<dbReference type="InterPro" id="IPR003892">
    <property type="entry name" value="CUE"/>
</dbReference>
<dbReference type="InterPro" id="IPR041800">
    <property type="entry name" value="ASCC2_CUE"/>
</dbReference>
<feature type="compositionally biased region" description="Polar residues" evidence="1">
    <location>
        <begin position="42"/>
        <end position="55"/>
    </location>
</feature>
<dbReference type="AlphaFoldDB" id="A0AAV0P1D7"/>
<dbReference type="GO" id="GO:0043130">
    <property type="term" value="F:ubiquitin binding"/>
    <property type="evidence" value="ECO:0007669"/>
    <property type="project" value="InterPro"/>
</dbReference>
<organism evidence="3 4">
    <name type="scientific">Linum tenue</name>
    <dbReference type="NCBI Taxonomy" id="586396"/>
    <lineage>
        <taxon>Eukaryota</taxon>
        <taxon>Viridiplantae</taxon>
        <taxon>Streptophyta</taxon>
        <taxon>Embryophyta</taxon>
        <taxon>Tracheophyta</taxon>
        <taxon>Spermatophyta</taxon>
        <taxon>Magnoliopsida</taxon>
        <taxon>eudicotyledons</taxon>
        <taxon>Gunneridae</taxon>
        <taxon>Pentapetalae</taxon>
        <taxon>rosids</taxon>
        <taxon>fabids</taxon>
        <taxon>Malpighiales</taxon>
        <taxon>Linaceae</taxon>
        <taxon>Linum</taxon>
    </lineage>
</organism>
<dbReference type="InterPro" id="IPR052586">
    <property type="entry name" value="ASCC2"/>
</dbReference>
<dbReference type="Proteomes" id="UP001154282">
    <property type="component" value="Unassembled WGS sequence"/>
</dbReference>
<protein>
    <recommendedName>
        <fullName evidence="2">CUE domain-containing protein</fullName>
    </recommendedName>
</protein>
<feature type="region of interest" description="Disordered" evidence="1">
    <location>
        <begin position="598"/>
        <end position="617"/>
    </location>
</feature>
<dbReference type="PANTHER" id="PTHR21494">
    <property type="entry name" value="ACTIVATING SIGNAL COINTEGRATOR 1 COMPLEX SUBUNIT 2 ASC-1 COMPLEX SUBUNIT P100"/>
    <property type="match status" value="1"/>
</dbReference>
<feature type="domain" description="CUE" evidence="2">
    <location>
        <begin position="544"/>
        <end position="587"/>
    </location>
</feature>
<dbReference type="SMART" id="SM00546">
    <property type="entry name" value="CUE"/>
    <property type="match status" value="1"/>
</dbReference>
<dbReference type="Gene3D" id="1.10.8.10">
    <property type="entry name" value="DNA helicase RuvA subunit, C-terminal domain"/>
    <property type="match status" value="1"/>
</dbReference>
<evidence type="ECO:0000313" key="4">
    <source>
        <dbReference type="Proteomes" id="UP001154282"/>
    </source>
</evidence>